<keyword evidence="2" id="KW-1133">Transmembrane helix</keyword>
<dbReference type="Gene3D" id="3.40.50.1820">
    <property type="entry name" value="alpha/beta hydrolase"/>
    <property type="match status" value="1"/>
</dbReference>
<keyword evidence="2" id="KW-0472">Membrane</keyword>
<dbReference type="PANTHER" id="PTHR45856">
    <property type="entry name" value="ALPHA/BETA-HYDROLASES SUPERFAMILY PROTEIN"/>
    <property type="match status" value="1"/>
</dbReference>
<evidence type="ECO:0000313" key="4">
    <source>
        <dbReference type="EMBL" id="CAE8675885.1"/>
    </source>
</evidence>
<dbReference type="CDD" id="cd00519">
    <property type="entry name" value="Lipase_3"/>
    <property type="match status" value="1"/>
</dbReference>
<comment type="caution">
    <text evidence="4">The sequence shown here is derived from an EMBL/GenBank/DDBJ whole genome shotgun (WGS) entry which is preliminary data.</text>
</comment>
<dbReference type="InterPro" id="IPR051218">
    <property type="entry name" value="Sec_MonoDiacylglyc_Lipase"/>
</dbReference>
<evidence type="ECO:0000256" key="2">
    <source>
        <dbReference type="SAM" id="Phobius"/>
    </source>
</evidence>
<feature type="transmembrane region" description="Helical" evidence="2">
    <location>
        <begin position="118"/>
        <end position="136"/>
    </location>
</feature>
<dbReference type="InterPro" id="IPR029058">
    <property type="entry name" value="AB_hydrolase_fold"/>
</dbReference>
<organism evidence="4 5">
    <name type="scientific">Polarella glacialis</name>
    <name type="common">Dinoflagellate</name>
    <dbReference type="NCBI Taxonomy" id="89957"/>
    <lineage>
        <taxon>Eukaryota</taxon>
        <taxon>Sar</taxon>
        <taxon>Alveolata</taxon>
        <taxon>Dinophyceae</taxon>
        <taxon>Suessiales</taxon>
        <taxon>Suessiaceae</taxon>
        <taxon>Polarella</taxon>
    </lineage>
</organism>
<feature type="transmembrane region" description="Helical" evidence="2">
    <location>
        <begin position="39"/>
        <end position="62"/>
    </location>
</feature>
<protein>
    <recommendedName>
        <fullName evidence="3">Fungal lipase-type domain-containing protein</fullName>
    </recommendedName>
</protein>
<accession>A0A813J871</accession>
<feature type="transmembrane region" description="Helical" evidence="2">
    <location>
        <begin position="220"/>
        <end position="238"/>
    </location>
</feature>
<sequence length="897" mass="99470">MGESVRPRSTGETTLFRTPQQHAASGVWLEGFSKRDAQAMLIVMPWAVTFGSLFFFVTLYVLQGNIHSVSGGVSLIVSGTHYVLAFLCAAYLPVAILLERPCSCCRRRGSRRTSEGWIALLPVAMFAGISLVYALSTHSLDEQSQTIKFNLIHGSLAFRAAATVEFLIQLSWLWAADCLRCGGQHTPRWKGSARTLLALLWCLTFWGPTDGQTEPSRNDHVVVIAGYSARVLVFLYCVMHVCRNCTRHCQCCCLFSDDWKTLKEPCSPGRARLRYLAYYLLTRPPFLLLINLPLGYPIAFLAPFASMIRCGFALLVAFALRPAPWQTVTEHPSEADTRESFDLDLALRLCDMANETYIGRPAPLAVIVSGCGYDMLNGEYLQDGRDAAGTAVYIKSLQGTNLQAGSCQGDSSDPVCTTAYLRKKKDGTWEFASGPSADCNVWAYAKDEDAMTPDQVEGLWFEVHGTENLSNTNLRVSTRPGGVKRRFERHGGCPALDVRWLLVEVEGSLTAPGEVDPPSEEALSQSDARSSSSELPQTEGCRDVSIVVAFRGTNSVQNMVTDANFFLQPLATSARSREANGPPRRNSPSRTFFNLEPHVLAKLRSRELQLQSPAQPTSSFITDKDAAVPLRGSDIDPRMLEAAEMPQSRNGREESRPRWMLAPCRLLKRCCVFLCFPFLPPSDFEDDDEEFEVATLDRILVHVGFAQAYSAVRDEVNNALQERLAICSDEGRTVRIYVTGHSMGGAIASFFALDLAAPSDEQFSQDVSAGSRSRSRAPVVYTFGSPRLGNAAFRSIYNVLVPETFRLVASRDPVPTLPPSISYRQLGREVWVDDAGELTYVMSWAMRHILPPRDTLWYHPMLSYYRLLNRSFRRKTGRSYPSAFGGETAVREALKGS</sequence>
<gene>
    <name evidence="4" type="ORF">PGLA2088_LOCUS19591</name>
</gene>
<evidence type="ECO:0000313" key="5">
    <source>
        <dbReference type="Proteomes" id="UP000626109"/>
    </source>
</evidence>
<feature type="region of interest" description="Disordered" evidence="1">
    <location>
        <begin position="510"/>
        <end position="537"/>
    </location>
</feature>
<feature type="compositionally biased region" description="Low complexity" evidence="1">
    <location>
        <begin position="524"/>
        <end position="533"/>
    </location>
</feature>
<feature type="domain" description="Fungal lipase-type" evidence="3">
    <location>
        <begin position="691"/>
        <end position="819"/>
    </location>
</feature>
<evidence type="ECO:0000259" key="3">
    <source>
        <dbReference type="Pfam" id="PF01764"/>
    </source>
</evidence>
<dbReference type="AlphaFoldDB" id="A0A813J871"/>
<dbReference type="InterPro" id="IPR002921">
    <property type="entry name" value="Fungal_lipase-type"/>
</dbReference>
<feature type="transmembrane region" description="Helical" evidence="2">
    <location>
        <begin position="82"/>
        <end position="98"/>
    </location>
</feature>
<keyword evidence="2" id="KW-0812">Transmembrane</keyword>
<name>A0A813J871_POLGL</name>
<proteinExistence type="predicted"/>
<dbReference type="EMBL" id="CAJNNW010025155">
    <property type="protein sequence ID" value="CAE8675885.1"/>
    <property type="molecule type" value="Genomic_DNA"/>
</dbReference>
<dbReference type="Proteomes" id="UP000626109">
    <property type="component" value="Unassembled WGS sequence"/>
</dbReference>
<dbReference type="Pfam" id="PF01764">
    <property type="entry name" value="Lipase_3"/>
    <property type="match status" value="1"/>
</dbReference>
<dbReference type="GO" id="GO:0006629">
    <property type="term" value="P:lipid metabolic process"/>
    <property type="evidence" value="ECO:0007669"/>
    <property type="project" value="InterPro"/>
</dbReference>
<dbReference type="PANTHER" id="PTHR45856:SF11">
    <property type="entry name" value="FUNGAL LIPASE-LIKE DOMAIN-CONTAINING PROTEIN"/>
    <property type="match status" value="1"/>
</dbReference>
<dbReference type="SUPFAM" id="SSF53474">
    <property type="entry name" value="alpha/beta-Hydrolases"/>
    <property type="match status" value="1"/>
</dbReference>
<reference evidence="4" key="1">
    <citation type="submission" date="2021-02" db="EMBL/GenBank/DDBJ databases">
        <authorList>
            <person name="Dougan E. K."/>
            <person name="Rhodes N."/>
            <person name="Thang M."/>
            <person name="Chan C."/>
        </authorList>
    </citation>
    <scope>NUCLEOTIDE SEQUENCE</scope>
</reference>
<evidence type="ECO:0000256" key="1">
    <source>
        <dbReference type="SAM" id="MobiDB-lite"/>
    </source>
</evidence>